<dbReference type="Pfam" id="PF08240">
    <property type="entry name" value="ADH_N"/>
    <property type="match status" value="1"/>
</dbReference>
<accession>A0A1Q8Q6U2</accession>
<dbReference type="Proteomes" id="UP000185568">
    <property type="component" value="Unassembled WGS sequence"/>
</dbReference>
<dbReference type="InterPro" id="IPR050129">
    <property type="entry name" value="Zn_alcohol_dh"/>
</dbReference>
<dbReference type="GO" id="GO:0046872">
    <property type="term" value="F:metal ion binding"/>
    <property type="evidence" value="ECO:0007669"/>
    <property type="project" value="UniProtKB-KW"/>
</dbReference>
<name>A0A1Q8Q6U2_9BACI</name>
<dbReference type="OrthoDB" id="9770238at2"/>
<sequence>MRSLYLAKPGEILIKEDSAARKPEHDEVKIKLLYGGICGSDIGVFKGKIAHASYPVTPGHELLGTIIEKGSSVDAAVGTRVVVQPNSYCDECGQCQKGKTNLCLNKKSLGVNTDGGFAEEFTISSKYILPVPESLSDERAVLIEPFAVVVHAFKQVNITKGTSVAVIGCGTEGQLAIALASHLGAEITAIDINEDKLNSVFAYGNIQTSTPDAVTEKMKFDVVIEAAGVSQAVEQAVDVVKPGGSIVLIGLTAEATLPILKIVRNEISIHGSIIYHFPVDFAESVQYLSLPEFVIEPVIADIVPFNEYERAYEAAVSGQYAKIILNFKEDSQK</sequence>
<dbReference type="SMART" id="SM00829">
    <property type="entry name" value="PKS_ER"/>
    <property type="match status" value="1"/>
</dbReference>
<evidence type="ECO:0000256" key="3">
    <source>
        <dbReference type="ARBA" id="ARBA00023002"/>
    </source>
</evidence>
<evidence type="ECO:0000256" key="1">
    <source>
        <dbReference type="ARBA" id="ARBA00022723"/>
    </source>
</evidence>
<dbReference type="Gene3D" id="3.40.50.720">
    <property type="entry name" value="NAD(P)-binding Rossmann-like Domain"/>
    <property type="match status" value="1"/>
</dbReference>
<dbReference type="AlphaFoldDB" id="A0A1Q8Q6U2"/>
<keyword evidence="3" id="KW-0560">Oxidoreductase</keyword>
<gene>
    <name evidence="5" type="ORF">BTO30_06645</name>
</gene>
<dbReference type="InterPro" id="IPR011032">
    <property type="entry name" value="GroES-like_sf"/>
</dbReference>
<dbReference type="InterPro" id="IPR036291">
    <property type="entry name" value="NAD(P)-bd_dom_sf"/>
</dbReference>
<dbReference type="InterPro" id="IPR013154">
    <property type="entry name" value="ADH-like_N"/>
</dbReference>
<evidence type="ECO:0000259" key="4">
    <source>
        <dbReference type="SMART" id="SM00829"/>
    </source>
</evidence>
<keyword evidence="1" id="KW-0479">Metal-binding</keyword>
<dbReference type="PANTHER" id="PTHR43401:SF2">
    <property type="entry name" value="L-THREONINE 3-DEHYDROGENASE"/>
    <property type="match status" value="1"/>
</dbReference>
<comment type="caution">
    <text evidence="5">The sequence shown here is derived from an EMBL/GenBank/DDBJ whole genome shotgun (WGS) entry which is preliminary data.</text>
</comment>
<evidence type="ECO:0000313" key="5">
    <source>
        <dbReference type="EMBL" id="OLN23066.1"/>
    </source>
</evidence>
<evidence type="ECO:0000256" key="2">
    <source>
        <dbReference type="ARBA" id="ARBA00022833"/>
    </source>
</evidence>
<organism evidence="5 6">
    <name type="scientific">Domibacillus antri</name>
    <dbReference type="NCBI Taxonomy" id="1714264"/>
    <lineage>
        <taxon>Bacteria</taxon>
        <taxon>Bacillati</taxon>
        <taxon>Bacillota</taxon>
        <taxon>Bacilli</taxon>
        <taxon>Bacillales</taxon>
        <taxon>Bacillaceae</taxon>
        <taxon>Domibacillus</taxon>
    </lineage>
</organism>
<evidence type="ECO:0000313" key="6">
    <source>
        <dbReference type="Proteomes" id="UP000185568"/>
    </source>
</evidence>
<dbReference type="Gene3D" id="3.90.180.10">
    <property type="entry name" value="Medium-chain alcohol dehydrogenases, catalytic domain"/>
    <property type="match status" value="1"/>
</dbReference>
<proteinExistence type="predicted"/>
<dbReference type="Pfam" id="PF00107">
    <property type="entry name" value="ADH_zinc_N"/>
    <property type="match status" value="1"/>
</dbReference>
<protein>
    <submittedName>
        <fullName evidence="5">Sorbitol dehydrogenase</fullName>
    </submittedName>
</protein>
<dbReference type="SUPFAM" id="SSF51735">
    <property type="entry name" value="NAD(P)-binding Rossmann-fold domains"/>
    <property type="match status" value="1"/>
</dbReference>
<dbReference type="PANTHER" id="PTHR43401">
    <property type="entry name" value="L-THREONINE 3-DEHYDROGENASE"/>
    <property type="match status" value="1"/>
</dbReference>
<dbReference type="STRING" id="1714264.BTO30_06645"/>
<feature type="domain" description="Enoyl reductase (ER)" evidence="4">
    <location>
        <begin position="10"/>
        <end position="325"/>
    </location>
</feature>
<dbReference type="EMBL" id="MSDU01000010">
    <property type="protein sequence ID" value="OLN23066.1"/>
    <property type="molecule type" value="Genomic_DNA"/>
</dbReference>
<reference evidence="5 6" key="1">
    <citation type="submission" date="2016-12" db="EMBL/GenBank/DDBJ databases">
        <title>Domibacillus antri genome sequencing.</title>
        <authorList>
            <person name="Verma A."/>
            <person name="Krishnamurthi S."/>
        </authorList>
    </citation>
    <scope>NUCLEOTIDE SEQUENCE [LARGE SCALE GENOMIC DNA]</scope>
    <source>
        <strain evidence="5 6">XD80</strain>
    </source>
</reference>
<keyword evidence="6" id="KW-1185">Reference proteome</keyword>
<dbReference type="GO" id="GO:0016491">
    <property type="term" value="F:oxidoreductase activity"/>
    <property type="evidence" value="ECO:0007669"/>
    <property type="project" value="UniProtKB-KW"/>
</dbReference>
<keyword evidence="2" id="KW-0862">Zinc</keyword>
<dbReference type="InterPro" id="IPR020843">
    <property type="entry name" value="ER"/>
</dbReference>
<dbReference type="InterPro" id="IPR013149">
    <property type="entry name" value="ADH-like_C"/>
</dbReference>
<dbReference type="SUPFAM" id="SSF50129">
    <property type="entry name" value="GroES-like"/>
    <property type="match status" value="1"/>
</dbReference>